<dbReference type="Proteomes" id="UP001152759">
    <property type="component" value="Chromosome 2"/>
</dbReference>
<dbReference type="AlphaFoldDB" id="A0A9P0F116"/>
<evidence type="ECO:0000313" key="1">
    <source>
        <dbReference type="EMBL" id="CAH0383843.1"/>
    </source>
</evidence>
<evidence type="ECO:0000313" key="2">
    <source>
        <dbReference type="Proteomes" id="UP001152759"/>
    </source>
</evidence>
<keyword evidence="2" id="KW-1185">Reference proteome</keyword>
<protein>
    <submittedName>
        <fullName evidence="1">Uncharacterized protein</fullName>
    </submittedName>
</protein>
<dbReference type="EMBL" id="OU963863">
    <property type="protein sequence ID" value="CAH0383843.1"/>
    <property type="molecule type" value="Genomic_DNA"/>
</dbReference>
<name>A0A9P0F116_BEMTA</name>
<sequence length="203" mass="22674">MLRGNGSVDSPSKCVLRQRAGYALRGQPNPGYGGSCWSECVRCGETSAWDACLVLSKFKAELIRFRWGHDANKRSEDAALTRFNDCCRFLTAVRHEAPEVIGSLENCVVPANYPAVLAGAKAISGFDPATHRVTTSGTVDRLLAHLHDAVYLRREETSMSKELPEERKKEVIEECRRFDDLLSSAWPVDIRKHATLTTLRQPR</sequence>
<proteinExistence type="predicted"/>
<organism evidence="1 2">
    <name type="scientific">Bemisia tabaci</name>
    <name type="common">Sweetpotato whitefly</name>
    <name type="synonym">Aleurodes tabaci</name>
    <dbReference type="NCBI Taxonomy" id="7038"/>
    <lineage>
        <taxon>Eukaryota</taxon>
        <taxon>Metazoa</taxon>
        <taxon>Ecdysozoa</taxon>
        <taxon>Arthropoda</taxon>
        <taxon>Hexapoda</taxon>
        <taxon>Insecta</taxon>
        <taxon>Pterygota</taxon>
        <taxon>Neoptera</taxon>
        <taxon>Paraneoptera</taxon>
        <taxon>Hemiptera</taxon>
        <taxon>Sternorrhyncha</taxon>
        <taxon>Aleyrodoidea</taxon>
        <taxon>Aleyrodidae</taxon>
        <taxon>Aleyrodinae</taxon>
        <taxon>Bemisia</taxon>
    </lineage>
</organism>
<reference evidence="1" key="1">
    <citation type="submission" date="2021-12" db="EMBL/GenBank/DDBJ databases">
        <authorList>
            <person name="King R."/>
        </authorList>
    </citation>
    <scope>NUCLEOTIDE SEQUENCE</scope>
</reference>
<gene>
    <name evidence="1" type="ORF">BEMITA_LOCUS3250</name>
</gene>
<accession>A0A9P0F116</accession>